<dbReference type="Proteomes" id="UP000252415">
    <property type="component" value="Unassembled WGS sequence"/>
</dbReference>
<comment type="caution">
    <text evidence="5">The sequence shown here is derived from an EMBL/GenBank/DDBJ whole genome shotgun (WGS) entry which is preliminary data.</text>
</comment>
<evidence type="ECO:0000313" key="5">
    <source>
        <dbReference type="EMBL" id="RCW48097.1"/>
    </source>
</evidence>
<evidence type="ECO:0000259" key="4">
    <source>
        <dbReference type="PROSITE" id="PS50043"/>
    </source>
</evidence>
<dbReference type="SUPFAM" id="SSF46894">
    <property type="entry name" value="C-terminal effector domain of the bipartite response regulators"/>
    <property type="match status" value="1"/>
</dbReference>
<reference evidence="5 6" key="1">
    <citation type="submission" date="2018-07" db="EMBL/GenBank/DDBJ databases">
        <title>Genomic Encyclopedia of Type Strains, Phase III (KMG-III): the genomes of soil and plant-associated and newly described type strains.</title>
        <authorList>
            <person name="Whitman W."/>
        </authorList>
    </citation>
    <scope>NUCLEOTIDE SEQUENCE [LARGE SCALE GENOMIC DNA]</scope>
    <source>
        <strain evidence="5 6">CECT 7506</strain>
    </source>
</reference>
<dbReference type="PRINTS" id="PR00038">
    <property type="entry name" value="HTHLUXR"/>
</dbReference>
<dbReference type="PROSITE" id="PS00622">
    <property type="entry name" value="HTH_LUXR_1"/>
    <property type="match status" value="1"/>
</dbReference>
<organism evidence="5 6">
    <name type="scientific">Paenibacillus prosopidis</name>
    <dbReference type="NCBI Taxonomy" id="630520"/>
    <lineage>
        <taxon>Bacteria</taxon>
        <taxon>Bacillati</taxon>
        <taxon>Bacillota</taxon>
        <taxon>Bacilli</taxon>
        <taxon>Bacillales</taxon>
        <taxon>Paenibacillaceae</taxon>
        <taxon>Paenibacillus</taxon>
    </lineage>
</organism>
<dbReference type="CDD" id="cd06170">
    <property type="entry name" value="LuxR_C_like"/>
    <property type="match status" value="1"/>
</dbReference>
<keyword evidence="2" id="KW-0238">DNA-binding</keyword>
<evidence type="ECO:0000256" key="3">
    <source>
        <dbReference type="ARBA" id="ARBA00023163"/>
    </source>
</evidence>
<dbReference type="Pfam" id="PF00196">
    <property type="entry name" value="GerE"/>
    <property type="match status" value="1"/>
</dbReference>
<dbReference type="AlphaFoldDB" id="A0A368W3W1"/>
<dbReference type="InterPro" id="IPR016032">
    <property type="entry name" value="Sig_transdc_resp-reg_C-effctor"/>
</dbReference>
<protein>
    <submittedName>
        <fullName evidence="5">Regulatory LuxR family protein</fullName>
    </submittedName>
</protein>
<name>A0A368W3W1_9BACL</name>
<dbReference type="GO" id="GO:0003677">
    <property type="term" value="F:DNA binding"/>
    <property type="evidence" value="ECO:0007669"/>
    <property type="project" value="UniProtKB-KW"/>
</dbReference>
<keyword evidence="3" id="KW-0804">Transcription</keyword>
<keyword evidence="1" id="KW-0805">Transcription regulation</keyword>
<gene>
    <name evidence="5" type="ORF">DFP97_107300</name>
</gene>
<dbReference type="Gene3D" id="1.10.10.10">
    <property type="entry name" value="Winged helix-like DNA-binding domain superfamily/Winged helix DNA-binding domain"/>
    <property type="match status" value="1"/>
</dbReference>
<dbReference type="PANTHER" id="PTHR44688">
    <property type="entry name" value="DNA-BINDING TRANSCRIPTIONAL ACTIVATOR DEVR_DOSR"/>
    <property type="match status" value="1"/>
</dbReference>
<dbReference type="InterPro" id="IPR000792">
    <property type="entry name" value="Tscrpt_reg_LuxR_C"/>
</dbReference>
<proteinExistence type="predicted"/>
<feature type="domain" description="HTH luxR-type" evidence="4">
    <location>
        <begin position="13"/>
        <end position="78"/>
    </location>
</feature>
<keyword evidence="6" id="KW-1185">Reference proteome</keyword>
<dbReference type="InterPro" id="IPR036388">
    <property type="entry name" value="WH-like_DNA-bd_sf"/>
</dbReference>
<accession>A0A368W3W1</accession>
<dbReference type="RefSeq" id="WP_245976196.1">
    <property type="nucleotide sequence ID" value="NZ_QPJD01000007.1"/>
</dbReference>
<evidence type="ECO:0000256" key="2">
    <source>
        <dbReference type="ARBA" id="ARBA00023125"/>
    </source>
</evidence>
<evidence type="ECO:0000256" key="1">
    <source>
        <dbReference type="ARBA" id="ARBA00023015"/>
    </source>
</evidence>
<sequence length="83" mass="9233">MMEYFAATRPAASEVWFPALSTREREVIYLMAEGLSNSDIAGKLSLSGKTVANYITNILNKLHVADREEAIRLAKESRLSEEG</sequence>
<dbReference type="EMBL" id="QPJD01000007">
    <property type="protein sequence ID" value="RCW48097.1"/>
    <property type="molecule type" value="Genomic_DNA"/>
</dbReference>
<evidence type="ECO:0000313" key="6">
    <source>
        <dbReference type="Proteomes" id="UP000252415"/>
    </source>
</evidence>
<dbReference type="GO" id="GO:0006355">
    <property type="term" value="P:regulation of DNA-templated transcription"/>
    <property type="evidence" value="ECO:0007669"/>
    <property type="project" value="InterPro"/>
</dbReference>
<dbReference type="SMART" id="SM00421">
    <property type="entry name" value="HTH_LUXR"/>
    <property type="match status" value="1"/>
</dbReference>
<dbReference type="PANTHER" id="PTHR44688:SF16">
    <property type="entry name" value="DNA-BINDING TRANSCRIPTIONAL ACTIVATOR DEVR_DOSR"/>
    <property type="match status" value="1"/>
</dbReference>
<dbReference type="PROSITE" id="PS50043">
    <property type="entry name" value="HTH_LUXR_2"/>
    <property type="match status" value="1"/>
</dbReference>